<evidence type="ECO:0000256" key="4">
    <source>
        <dbReference type="ARBA" id="ARBA00022741"/>
    </source>
</evidence>
<evidence type="ECO:0000256" key="7">
    <source>
        <dbReference type="ARBA" id="ARBA00023054"/>
    </source>
</evidence>
<dbReference type="HOGENOM" id="CLU_925581_0_0_1"/>
<dbReference type="GO" id="GO:0005694">
    <property type="term" value="C:chromosome"/>
    <property type="evidence" value="ECO:0007669"/>
    <property type="project" value="UniProtKB-SubCell"/>
</dbReference>
<dbReference type="GO" id="GO:0005524">
    <property type="term" value="F:ATP binding"/>
    <property type="evidence" value="ECO:0007669"/>
    <property type="project" value="UniProtKB-KW"/>
</dbReference>
<comment type="subcellular location">
    <subcellularLocation>
        <location evidence="2">Chromosome</location>
    </subcellularLocation>
    <subcellularLocation>
        <location evidence="1">Nucleus</location>
    </subcellularLocation>
</comment>
<dbReference type="eggNOG" id="KOG0250">
    <property type="taxonomic scope" value="Eukaryota"/>
</dbReference>
<evidence type="ECO:0000256" key="10">
    <source>
        <dbReference type="ARBA" id="ARBA00023242"/>
    </source>
</evidence>
<evidence type="ECO:0000256" key="2">
    <source>
        <dbReference type="ARBA" id="ARBA00004286"/>
    </source>
</evidence>
<dbReference type="PANTHER" id="PTHR19306:SF6">
    <property type="entry name" value="STRUCTURAL MAINTENANCE OF CHROMOSOMES PROTEIN 6"/>
    <property type="match status" value="1"/>
</dbReference>
<keyword evidence="9" id="KW-0234">DNA repair</keyword>
<sequence>MAREPLPLLLIHNPNMRHYVNTTRMSHDLCDVIDHLNIDAKNPCVIMSQDMSQDFLSTGSKKEKFKFYFKATLLEKVSKLPDMNTKTIQVCDDFLQKDKKSSEVLEQDLVKIEEKLLHAEQMDELGKEVRTLQKRLVWAIIHEINKKLKDIQVLDPSPCILLTKRACPFATYATWWSGLVLLRKSRGFWFFNRWKWHPLRLPFATEIATLVDHEQSFRVVFRLRRFFQTAVLSSWKSEWLVTEHNQNEDIKSWDFTKFLTSSSAVCGNIIHSIWIREKGEATKLSHRQWQARFTPPRQARE</sequence>
<keyword evidence="8" id="KW-0233">DNA recombination</keyword>
<dbReference type="GO" id="GO:0006310">
    <property type="term" value="P:DNA recombination"/>
    <property type="evidence" value="ECO:0007669"/>
    <property type="project" value="UniProtKB-KW"/>
</dbReference>
<proteinExistence type="predicted"/>
<dbReference type="AlphaFoldDB" id="D8RLW9"/>
<reference evidence="12 13" key="1">
    <citation type="journal article" date="2011" name="Science">
        <title>The Selaginella genome identifies genetic changes associated with the evolution of vascular plants.</title>
        <authorList>
            <person name="Banks J.A."/>
            <person name="Nishiyama T."/>
            <person name="Hasebe M."/>
            <person name="Bowman J.L."/>
            <person name="Gribskov M."/>
            <person name="dePamphilis C."/>
            <person name="Albert V.A."/>
            <person name="Aono N."/>
            <person name="Aoyama T."/>
            <person name="Ambrose B.A."/>
            <person name="Ashton N.W."/>
            <person name="Axtell M.J."/>
            <person name="Barker E."/>
            <person name="Barker M.S."/>
            <person name="Bennetzen J.L."/>
            <person name="Bonawitz N.D."/>
            <person name="Chapple C."/>
            <person name="Cheng C."/>
            <person name="Correa L.G."/>
            <person name="Dacre M."/>
            <person name="DeBarry J."/>
            <person name="Dreyer I."/>
            <person name="Elias M."/>
            <person name="Engstrom E.M."/>
            <person name="Estelle M."/>
            <person name="Feng L."/>
            <person name="Finet C."/>
            <person name="Floyd S.K."/>
            <person name="Frommer W.B."/>
            <person name="Fujita T."/>
            <person name="Gramzow L."/>
            <person name="Gutensohn M."/>
            <person name="Harholt J."/>
            <person name="Hattori M."/>
            <person name="Heyl A."/>
            <person name="Hirai T."/>
            <person name="Hiwatashi Y."/>
            <person name="Ishikawa M."/>
            <person name="Iwata M."/>
            <person name="Karol K.G."/>
            <person name="Koehler B."/>
            <person name="Kolukisaoglu U."/>
            <person name="Kubo M."/>
            <person name="Kurata T."/>
            <person name="Lalonde S."/>
            <person name="Li K."/>
            <person name="Li Y."/>
            <person name="Litt A."/>
            <person name="Lyons E."/>
            <person name="Manning G."/>
            <person name="Maruyama T."/>
            <person name="Michael T.P."/>
            <person name="Mikami K."/>
            <person name="Miyazaki S."/>
            <person name="Morinaga S."/>
            <person name="Murata T."/>
            <person name="Mueller-Roeber B."/>
            <person name="Nelson D.R."/>
            <person name="Obara M."/>
            <person name="Oguri Y."/>
            <person name="Olmstead R.G."/>
            <person name="Onodera N."/>
            <person name="Petersen B.L."/>
            <person name="Pils B."/>
            <person name="Prigge M."/>
            <person name="Rensing S.A."/>
            <person name="Riano-Pachon D.M."/>
            <person name="Roberts A.W."/>
            <person name="Sato Y."/>
            <person name="Scheller H.V."/>
            <person name="Schulz B."/>
            <person name="Schulz C."/>
            <person name="Shakirov E.V."/>
            <person name="Shibagaki N."/>
            <person name="Shinohara N."/>
            <person name="Shippen D.E."/>
            <person name="Soerensen I."/>
            <person name="Sotooka R."/>
            <person name="Sugimoto N."/>
            <person name="Sugita M."/>
            <person name="Sumikawa N."/>
            <person name="Tanurdzic M."/>
            <person name="Theissen G."/>
            <person name="Ulvskov P."/>
            <person name="Wakazuki S."/>
            <person name="Weng J.K."/>
            <person name="Willats W.W."/>
            <person name="Wipf D."/>
            <person name="Wolf P.G."/>
            <person name="Yang L."/>
            <person name="Zimmer A.D."/>
            <person name="Zhu Q."/>
            <person name="Mitros T."/>
            <person name="Hellsten U."/>
            <person name="Loque D."/>
            <person name="Otillar R."/>
            <person name="Salamov A."/>
            <person name="Schmutz J."/>
            <person name="Shapiro H."/>
            <person name="Lindquist E."/>
            <person name="Lucas S."/>
            <person name="Rokhsar D."/>
            <person name="Grigoriev I.V."/>
        </authorList>
    </citation>
    <scope>NUCLEOTIDE SEQUENCE [LARGE SCALE GENOMIC DNA]</scope>
</reference>
<evidence type="ECO:0000256" key="5">
    <source>
        <dbReference type="ARBA" id="ARBA00022763"/>
    </source>
</evidence>
<dbReference type="STRING" id="88036.D8RLW9"/>
<evidence type="ECO:0000256" key="3">
    <source>
        <dbReference type="ARBA" id="ARBA00022454"/>
    </source>
</evidence>
<accession>D8RLW9</accession>
<organism evidence="13">
    <name type="scientific">Selaginella moellendorffii</name>
    <name type="common">Spikemoss</name>
    <dbReference type="NCBI Taxonomy" id="88036"/>
    <lineage>
        <taxon>Eukaryota</taxon>
        <taxon>Viridiplantae</taxon>
        <taxon>Streptophyta</taxon>
        <taxon>Embryophyta</taxon>
        <taxon>Tracheophyta</taxon>
        <taxon>Lycopodiopsida</taxon>
        <taxon>Selaginellales</taxon>
        <taxon>Selaginellaceae</taxon>
        <taxon>Selaginella</taxon>
    </lineage>
</organism>
<dbReference type="InParanoid" id="D8RLW9"/>
<protein>
    <submittedName>
        <fullName evidence="12">Uncharacterized protein</fullName>
    </submittedName>
</protein>
<feature type="coiled-coil region" evidence="11">
    <location>
        <begin position="95"/>
        <end position="122"/>
    </location>
</feature>
<gene>
    <name evidence="12" type="ORF">SELMODRAFT_412569</name>
</gene>
<evidence type="ECO:0000256" key="8">
    <source>
        <dbReference type="ARBA" id="ARBA00023172"/>
    </source>
</evidence>
<evidence type="ECO:0000313" key="12">
    <source>
        <dbReference type="EMBL" id="EFJ27000.1"/>
    </source>
</evidence>
<evidence type="ECO:0000256" key="6">
    <source>
        <dbReference type="ARBA" id="ARBA00022840"/>
    </source>
</evidence>
<dbReference type="EMBL" id="GL377583">
    <property type="protein sequence ID" value="EFJ27000.1"/>
    <property type="molecule type" value="Genomic_DNA"/>
</dbReference>
<keyword evidence="7 11" id="KW-0175">Coiled coil</keyword>
<dbReference type="Gramene" id="EFJ27000">
    <property type="protein sequence ID" value="EFJ27000"/>
    <property type="gene ID" value="SELMODRAFT_412569"/>
</dbReference>
<keyword evidence="13" id="KW-1185">Reference proteome</keyword>
<evidence type="ECO:0000256" key="1">
    <source>
        <dbReference type="ARBA" id="ARBA00004123"/>
    </source>
</evidence>
<dbReference type="PANTHER" id="PTHR19306">
    <property type="entry name" value="STRUCTURAL MAINTENANCE OF CHROMOSOMES 5,6 SMC5, SMC6"/>
    <property type="match status" value="1"/>
</dbReference>
<keyword evidence="6" id="KW-0067">ATP-binding</keyword>
<dbReference type="Proteomes" id="UP000001514">
    <property type="component" value="Unassembled WGS sequence"/>
</dbReference>
<dbReference type="GO" id="GO:0005634">
    <property type="term" value="C:nucleus"/>
    <property type="evidence" value="ECO:0007669"/>
    <property type="project" value="UniProtKB-SubCell"/>
</dbReference>
<keyword evidence="10" id="KW-0539">Nucleus</keyword>
<keyword evidence="3" id="KW-0158">Chromosome</keyword>
<keyword evidence="4" id="KW-0547">Nucleotide-binding</keyword>
<dbReference type="GO" id="GO:0006281">
    <property type="term" value="P:DNA repair"/>
    <property type="evidence" value="ECO:0007669"/>
    <property type="project" value="UniProtKB-KW"/>
</dbReference>
<keyword evidence="5" id="KW-0227">DNA damage</keyword>
<name>D8RLW9_SELML</name>
<evidence type="ECO:0000313" key="13">
    <source>
        <dbReference type="Proteomes" id="UP000001514"/>
    </source>
</evidence>
<dbReference type="KEGG" id="smo:SELMODRAFT_412569"/>
<evidence type="ECO:0000256" key="9">
    <source>
        <dbReference type="ARBA" id="ARBA00023204"/>
    </source>
</evidence>
<evidence type="ECO:0000256" key="11">
    <source>
        <dbReference type="SAM" id="Coils"/>
    </source>
</evidence>